<proteinExistence type="predicted"/>
<name>A0A160NWW2_STRLU</name>
<keyword evidence="2" id="KW-1185">Reference proteome</keyword>
<gene>
    <name evidence="1" type="ORF">SLA_1568</name>
</gene>
<dbReference type="Proteomes" id="UP000217676">
    <property type="component" value="Chromosome"/>
</dbReference>
<accession>A0A160NWW2</accession>
<evidence type="ECO:0000313" key="2">
    <source>
        <dbReference type="Proteomes" id="UP000217676"/>
    </source>
</evidence>
<reference evidence="1 2" key="1">
    <citation type="journal article" date="2016" name="Genome Announc.">
        <title>Complete Genome Sequence of Thiostrepton-Producing Streptomyces laurentii ATCC 31255.</title>
        <authorList>
            <person name="Doi K."/>
            <person name="Fujino Y."/>
            <person name="Nagayoshi Y."/>
            <person name="Ohshima T."/>
            <person name="Ogata S."/>
        </authorList>
    </citation>
    <scope>NUCLEOTIDE SEQUENCE [LARGE SCALE GENOMIC DNA]</scope>
    <source>
        <strain evidence="1 2">ATCC 31255</strain>
    </source>
</reference>
<evidence type="ECO:0000313" key="1">
    <source>
        <dbReference type="EMBL" id="BAU82506.1"/>
    </source>
</evidence>
<dbReference type="EMBL" id="AP017424">
    <property type="protein sequence ID" value="BAU82506.1"/>
    <property type="molecule type" value="Genomic_DNA"/>
</dbReference>
<dbReference type="KEGG" id="slau:SLA_1568"/>
<sequence length="203" mass="20079">MVGERGPGLLAVHDPVAAVAVADGAGADGGEVGAGAGFAVALAPQFFDCSDPWEEPGLLFLGAVVDQGGAEELLADVVDAGGGVGEGVLLVEGELLREARAASAVLLGPADAGPAVVGHVPFPGEAFGERLVFPAGAAESLQSGELAAEPGLQPVAYRGAELLDAAHGHTLTYQTLVREGCAAAMPDVPGSSRLPRSSGVLVR</sequence>
<organism evidence="1 2">
    <name type="scientific">Streptomyces laurentii</name>
    <dbReference type="NCBI Taxonomy" id="39478"/>
    <lineage>
        <taxon>Bacteria</taxon>
        <taxon>Bacillati</taxon>
        <taxon>Actinomycetota</taxon>
        <taxon>Actinomycetes</taxon>
        <taxon>Kitasatosporales</taxon>
        <taxon>Streptomycetaceae</taxon>
        <taxon>Streptomyces</taxon>
    </lineage>
</organism>
<dbReference type="AlphaFoldDB" id="A0A160NWW2"/>
<protein>
    <submittedName>
        <fullName evidence="1">NAD(FAD)-utilizing dehydrogenase</fullName>
    </submittedName>
</protein>